<organism evidence="3 4">
    <name type="scientific">Puniceicoccus vermicola</name>
    <dbReference type="NCBI Taxonomy" id="388746"/>
    <lineage>
        <taxon>Bacteria</taxon>
        <taxon>Pseudomonadati</taxon>
        <taxon>Verrucomicrobiota</taxon>
        <taxon>Opitutia</taxon>
        <taxon>Puniceicoccales</taxon>
        <taxon>Puniceicoccaceae</taxon>
        <taxon>Puniceicoccus</taxon>
    </lineage>
</organism>
<keyword evidence="4" id="KW-1185">Reference proteome</keyword>
<gene>
    <name evidence="3" type="ORF">H5P30_05945</name>
</gene>
<dbReference type="SUPFAM" id="SSF51735">
    <property type="entry name" value="NAD(P)-binding Rossmann-fold domains"/>
    <property type="match status" value="1"/>
</dbReference>
<evidence type="ECO:0000259" key="2">
    <source>
        <dbReference type="Pfam" id="PF22725"/>
    </source>
</evidence>
<dbReference type="SUPFAM" id="SSF55347">
    <property type="entry name" value="Glyceraldehyde-3-phosphate dehydrogenase-like, C-terminal domain"/>
    <property type="match status" value="1"/>
</dbReference>
<dbReference type="InterPro" id="IPR051450">
    <property type="entry name" value="Gfo/Idh/MocA_Oxidoreductases"/>
</dbReference>
<dbReference type="Proteomes" id="UP000525652">
    <property type="component" value="Unassembled WGS sequence"/>
</dbReference>
<dbReference type="Gene3D" id="3.40.50.720">
    <property type="entry name" value="NAD(P)-binding Rossmann-like Domain"/>
    <property type="match status" value="1"/>
</dbReference>
<dbReference type="Gene3D" id="3.30.360.10">
    <property type="entry name" value="Dihydrodipicolinate Reductase, domain 2"/>
    <property type="match status" value="1"/>
</dbReference>
<dbReference type="AlphaFoldDB" id="A0A7X1AX00"/>
<dbReference type="InterPro" id="IPR036291">
    <property type="entry name" value="NAD(P)-bd_dom_sf"/>
</dbReference>
<evidence type="ECO:0000313" key="4">
    <source>
        <dbReference type="Proteomes" id="UP000525652"/>
    </source>
</evidence>
<evidence type="ECO:0000313" key="3">
    <source>
        <dbReference type="EMBL" id="MBC2601314.1"/>
    </source>
</evidence>
<name>A0A7X1AX00_9BACT</name>
<dbReference type="Pfam" id="PF01408">
    <property type="entry name" value="GFO_IDH_MocA"/>
    <property type="match status" value="1"/>
</dbReference>
<dbReference type="PANTHER" id="PTHR43377:SF1">
    <property type="entry name" value="BILIVERDIN REDUCTASE A"/>
    <property type="match status" value="1"/>
</dbReference>
<dbReference type="RefSeq" id="WP_185692032.1">
    <property type="nucleotide sequence ID" value="NZ_JACHVA010000052.1"/>
</dbReference>
<sequence length="315" mass="34842">MSSNAKKLRVGVAGVGYLGRHHVRIYHELKDLCEFVGIFEVDDERATEVVDQYQCPRFSTLEEMAEACDAVSVVVPTDRHAEVSLPLLEGGCHLMVEKPICKNREEAAAILAKAREKELTVQVGHIEQYNPVTSFLEEAVHQPKFITADRLAPFNPRGTEVGVVLDLMIHDIGVILQLVQSPVERIEAVGVDVLSKSEDIANARIVFENGCVANINTSRVSLKKVREIRVFQPESYLSLDFMNQKGHLLRKGPMGLAKEDIPIEPGEPLRLELESFLSCLKDGSEPKVSGVSGLKALEIALEVTRQIREGQSLGK</sequence>
<feature type="domain" description="GFO/IDH/MocA-like oxidoreductase" evidence="2">
    <location>
        <begin position="160"/>
        <end position="230"/>
    </location>
</feature>
<evidence type="ECO:0000259" key="1">
    <source>
        <dbReference type="Pfam" id="PF01408"/>
    </source>
</evidence>
<dbReference type="InterPro" id="IPR055170">
    <property type="entry name" value="GFO_IDH_MocA-like_dom"/>
</dbReference>
<dbReference type="InterPro" id="IPR000683">
    <property type="entry name" value="Gfo/Idh/MocA-like_OxRdtase_N"/>
</dbReference>
<feature type="domain" description="Gfo/Idh/MocA-like oxidoreductase N-terminal" evidence="1">
    <location>
        <begin position="8"/>
        <end position="125"/>
    </location>
</feature>
<comment type="caution">
    <text evidence="3">The sequence shown here is derived from an EMBL/GenBank/DDBJ whole genome shotgun (WGS) entry which is preliminary data.</text>
</comment>
<proteinExistence type="predicted"/>
<dbReference type="GO" id="GO:0000166">
    <property type="term" value="F:nucleotide binding"/>
    <property type="evidence" value="ECO:0007669"/>
    <property type="project" value="InterPro"/>
</dbReference>
<accession>A0A7X1AX00</accession>
<protein>
    <submittedName>
        <fullName evidence="3">Gfo/Idh/MocA family oxidoreductase</fullName>
    </submittedName>
</protein>
<dbReference type="EMBL" id="JACHVA010000052">
    <property type="protein sequence ID" value="MBC2601314.1"/>
    <property type="molecule type" value="Genomic_DNA"/>
</dbReference>
<reference evidence="3 4" key="1">
    <citation type="submission" date="2020-07" db="EMBL/GenBank/DDBJ databases">
        <authorList>
            <person name="Feng X."/>
        </authorList>
    </citation>
    <scope>NUCLEOTIDE SEQUENCE [LARGE SCALE GENOMIC DNA]</scope>
    <source>
        <strain evidence="3 4">JCM14086</strain>
    </source>
</reference>
<dbReference type="Pfam" id="PF22725">
    <property type="entry name" value="GFO_IDH_MocA_C3"/>
    <property type="match status" value="1"/>
</dbReference>
<dbReference type="PANTHER" id="PTHR43377">
    <property type="entry name" value="BILIVERDIN REDUCTASE A"/>
    <property type="match status" value="1"/>
</dbReference>